<reference evidence="14" key="1">
    <citation type="journal article" date="2019" name="Int. J. Syst. Evol. Microbiol.">
        <title>The Global Catalogue of Microorganisms (GCM) 10K type strain sequencing project: providing services to taxonomists for standard genome sequencing and annotation.</title>
        <authorList>
            <consortium name="The Broad Institute Genomics Platform"/>
            <consortium name="The Broad Institute Genome Sequencing Center for Infectious Disease"/>
            <person name="Wu L."/>
            <person name="Ma J."/>
        </authorList>
    </citation>
    <scope>NUCLEOTIDE SEQUENCE [LARGE SCALE GENOMIC DNA]</scope>
    <source>
        <strain evidence="14">CGMCC 4.1467</strain>
    </source>
</reference>
<dbReference type="PANTHER" id="PTHR39321:SF3">
    <property type="entry name" value="PHOSPHOPANTETHEINE ADENYLYLTRANSFERASE"/>
    <property type="match status" value="1"/>
</dbReference>
<dbReference type="Pfam" id="PF01467">
    <property type="entry name" value="CTP_transf_like"/>
    <property type="match status" value="1"/>
</dbReference>
<keyword evidence="5 11" id="KW-0808">Transferase</keyword>
<evidence type="ECO:0000313" key="14">
    <source>
        <dbReference type="Proteomes" id="UP001596472"/>
    </source>
</evidence>
<proteinExistence type="inferred from homology"/>
<evidence type="ECO:0000256" key="10">
    <source>
        <dbReference type="ARBA" id="ARBA00048721"/>
    </source>
</evidence>
<evidence type="ECO:0000259" key="12">
    <source>
        <dbReference type="Pfam" id="PF01467"/>
    </source>
</evidence>
<keyword evidence="7 11" id="KW-0547">Nucleotide-binding</keyword>
<dbReference type="NCBIfam" id="TIGR00125">
    <property type="entry name" value="cyt_tran_rel"/>
    <property type="match status" value="1"/>
</dbReference>
<name>A0ABW2L3B7_9BACT</name>
<dbReference type="CDD" id="cd02165">
    <property type="entry name" value="NMNAT"/>
    <property type="match status" value="1"/>
</dbReference>
<evidence type="ECO:0000256" key="3">
    <source>
        <dbReference type="ARBA" id="ARBA00009014"/>
    </source>
</evidence>
<protein>
    <recommendedName>
        <fullName evidence="11">Probable nicotinate-nucleotide adenylyltransferase</fullName>
        <ecNumber evidence="11">2.7.7.18</ecNumber>
    </recommendedName>
    <alternativeName>
        <fullName evidence="11">Deamido-NAD(+) diphosphorylase</fullName>
    </alternativeName>
    <alternativeName>
        <fullName evidence="11">Deamido-NAD(+) pyrophosphorylase</fullName>
    </alternativeName>
    <alternativeName>
        <fullName evidence="11">Nicotinate mononucleotide adenylyltransferase</fullName>
        <shortName evidence="11">NaMN adenylyltransferase</shortName>
    </alternativeName>
</protein>
<evidence type="ECO:0000256" key="5">
    <source>
        <dbReference type="ARBA" id="ARBA00022679"/>
    </source>
</evidence>
<dbReference type="HAMAP" id="MF_00244">
    <property type="entry name" value="NaMN_adenylyltr"/>
    <property type="match status" value="1"/>
</dbReference>
<dbReference type="RefSeq" id="WP_379708818.1">
    <property type="nucleotide sequence ID" value="NZ_JBHTBS010000001.1"/>
</dbReference>
<keyword evidence="6 11" id="KW-0548">Nucleotidyltransferase</keyword>
<keyword evidence="8 11" id="KW-0067">ATP-binding</keyword>
<organism evidence="13 14">
    <name type="scientific">Haloferula chungangensis</name>
    <dbReference type="NCBI Taxonomy" id="1048331"/>
    <lineage>
        <taxon>Bacteria</taxon>
        <taxon>Pseudomonadati</taxon>
        <taxon>Verrucomicrobiota</taxon>
        <taxon>Verrucomicrobiia</taxon>
        <taxon>Verrucomicrobiales</taxon>
        <taxon>Verrucomicrobiaceae</taxon>
        <taxon>Haloferula</taxon>
    </lineage>
</organism>
<keyword evidence="14" id="KW-1185">Reference proteome</keyword>
<dbReference type="EMBL" id="JBHTBS010000001">
    <property type="protein sequence ID" value="MFC7336070.1"/>
    <property type="molecule type" value="Genomic_DNA"/>
</dbReference>
<evidence type="ECO:0000256" key="6">
    <source>
        <dbReference type="ARBA" id="ARBA00022695"/>
    </source>
</evidence>
<evidence type="ECO:0000313" key="13">
    <source>
        <dbReference type="EMBL" id="MFC7336070.1"/>
    </source>
</evidence>
<comment type="similarity">
    <text evidence="3 11">Belongs to the NadD family.</text>
</comment>
<evidence type="ECO:0000256" key="9">
    <source>
        <dbReference type="ARBA" id="ARBA00023027"/>
    </source>
</evidence>
<dbReference type="InterPro" id="IPR004821">
    <property type="entry name" value="Cyt_trans-like"/>
</dbReference>
<dbReference type="InterPro" id="IPR005248">
    <property type="entry name" value="NadD/NMNAT"/>
</dbReference>
<accession>A0ABW2L3B7</accession>
<dbReference type="Proteomes" id="UP001596472">
    <property type="component" value="Unassembled WGS sequence"/>
</dbReference>
<feature type="domain" description="Cytidyltransferase-like" evidence="12">
    <location>
        <begin position="9"/>
        <end position="164"/>
    </location>
</feature>
<keyword evidence="9 11" id="KW-0520">NAD</keyword>
<evidence type="ECO:0000256" key="2">
    <source>
        <dbReference type="ARBA" id="ARBA00005019"/>
    </source>
</evidence>
<dbReference type="NCBIfam" id="TIGR00482">
    <property type="entry name" value="nicotinate (nicotinamide) nucleotide adenylyltransferase"/>
    <property type="match status" value="1"/>
</dbReference>
<comment type="catalytic activity">
    <reaction evidence="10 11">
        <text>nicotinate beta-D-ribonucleotide + ATP + H(+) = deamido-NAD(+) + diphosphate</text>
        <dbReference type="Rhea" id="RHEA:22860"/>
        <dbReference type="ChEBI" id="CHEBI:15378"/>
        <dbReference type="ChEBI" id="CHEBI:30616"/>
        <dbReference type="ChEBI" id="CHEBI:33019"/>
        <dbReference type="ChEBI" id="CHEBI:57502"/>
        <dbReference type="ChEBI" id="CHEBI:58437"/>
        <dbReference type="EC" id="2.7.7.18"/>
    </reaction>
</comment>
<keyword evidence="4 11" id="KW-0662">Pyridine nucleotide biosynthesis</keyword>
<comment type="function">
    <text evidence="1 11">Catalyzes the reversible adenylation of nicotinate mononucleotide (NaMN) to nicotinic acid adenine dinucleotide (NaAD).</text>
</comment>
<dbReference type="GO" id="GO:0004515">
    <property type="term" value="F:nicotinate-nucleotide adenylyltransferase activity"/>
    <property type="evidence" value="ECO:0007669"/>
    <property type="project" value="UniProtKB-EC"/>
</dbReference>
<evidence type="ECO:0000256" key="4">
    <source>
        <dbReference type="ARBA" id="ARBA00022642"/>
    </source>
</evidence>
<evidence type="ECO:0000256" key="1">
    <source>
        <dbReference type="ARBA" id="ARBA00002324"/>
    </source>
</evidence>
<gene>
    <name evidence="11 13" type="primary">nadD</name>
    <name evidence="13" type="ORF">ACFQY0_02680</name>
</gene>
<comment type="pathway">
    <text evidence="2 11">Cofactor biosynthesis; NAD(+) biosynthesis; deamido-NAD(+) from nicotinate D-ribonucleotide: step 1/1.</text>
</comment>
<evidence type="ECO:0000256" key="7">
    <source>
        <dbReference type="ARBA" id="ARBA00022741"/>
    </source>
</evidence>
<dbReference type="Gene3D" id="3.40.50.620">
    <property type="entry name" value="HUPs"/>
    <property type="match status" value="1"/>
</dbReference>
<comment type="caution">
    <text evidence="13">The sequence shown here is derived from an EMBL/GenBank/DDBJ whole genome shotgun (WGS) entry which is preliminary data.</text>
</comment>
<evidence type="ECO:0000256" key="8">
    <source>
        <dbReference type="ARBA" id="ARBA00022840"/>
    </source>
</evidence>
<evidence type="ECO:0000256" key="11">
    <source>
        <dbReference type="HAMAP-Rule" id="MF_00244"/>
    </source>
</evidence>
<dbReference type="SUPFAM" id="SSF52374">
    <property type="entry name" value="Nucleotidylyl transferase"/>
    <property type="match status" value="1"/>
</dbReference>
<dbReference type="InterPro" id="IPR014729">
    <property type="entry name" value="Rossmann-like_a/b/a_fold"/>
</dbReference>
<dbReference type="EC" id="2.7.7.18" evidence="11"/>
<sequence length="192" mass="21790">MSKPGRIALFGGTFDPIHLGHLKIAQLAVQALGLDEVRFLPCRISPHKTDTPPTPGHHRLEMIRLAIRDLPWAVADDFDLKAPEPSYSHLTVAAVRRDHPDARIFWIMGHDQWEALPRWKEPQTLASELEFIVFSRDGNPRAREGWQLHSLEGTHPASASTIRESLRAGAPWTEWIPPAVLSYIRKHHLYTS</sequence>
<dbReference type="PANTHER" id="PTHR39321">
    <property type="entry name" value="NICOTINATE-NUCLEOTIDE ADENYLYLTRANSFERASE-RELATED"/>
    <property type="match status" value="1"/>
</dbReference>